<keyword evidence="12" id="KW-1185">Reference proteome</keyword>
<comment type="similarity">
    <text evidence="1 7">Belongs to the terpene cyclase/mutase family.</text>
</comment>
<dbReference type="InterPro" id="IPR018333">
    <property type="entry name" value="Squalene_cyclase"/>
</dbReference>
<reference evidence="11 12" key="1">
    <citation type="submission" date="2024-03" db="EMBL/GenBank/DDBJ databases">
        <title>The Acrasis kona genome and developmental transcriptomes reveal deep origins of eukaryotic multicellular pathways.</title>
        <authorList>
            <person name="Sheikh S."/>
            <person name="Fu C.-J."/>
            <person name="Brown M.W."/>
            <person name="Baldauf S.L."/>
        </authorList>
    </citation>
    <scope>NUCLEOTIDE SEQUENCE [LARGE SCALE GENOMIC DNA]</scope>
    <source>
        <strain evidence="11 12">ATCC MYA-3509</strain>
    </source>
</reference>
<evidence type="ECO:0000259" key="9">
    <source>
        <dbReference type="Pfam" id="PF13243"/>
    </source>
</evidence>
<dbReference type="InterPro" id="IPR032696">
    <property type="entry name" value="SQ_cyclase_C"/>
</dbReference>
<dbReference type="Gene3D" id="1.50.10.20">
    <property type="match status" value="2"/>
</dbReference>
<evidence type="ECO:0000256" key="6">
    <source>
        <dbReference type="ARBA" id="ARBA00023235"/>
    </source>
</evidence>
<keyword evidence="2" id="KW-0444">Lipid biosynthesis</keyword>
<feature type="transmembrane region" description="Helical" evidence="8">
    <location>
        <begin position="575"/>
        <end position="593"/>
    </location>
</feature>
<keyword evidence="3" id="KW-0677">Repeat</keyword>
<feature type="transmembrane region" description="Helical" evidence="8">
    <location>
        <begin position="288"/>
        <end position="304"/>
    </location>
</feature>
<proteinExistence type="inferred from homology"/>
<sequence>MEPGLVDVEEPVVWKLEVNNGRQIWTPLKEGEHKQTFLEQHILTKKSNDPNPKYDPSEQVPKFSSTKQATQEAVNFFNKLQTEDGHWAGDYGGPMFLLPGLIFVLYITGVLTTFKKAYISQMLRYILNHQNEDGGYGLHIEGHSTIFGTTLNYVAARLLGAPADLPQNVKARQFLTKNGGVLGLPQWGKFYLCTLNLMDWTCVDPIPPEPWLLPNWFPLLQPGKWWCHCRVVYLSMSYIYGIKGTMKLNFLLTSLRDELYGAGMYHSQPWRINMSYVNPLDNYNPSSLIFRILTIILAIYEYVIKKFNLYFLRNKANENALDHILHEDATTNHICIGPVNKVINMLSVYYAKGPDSPEFKSHVERIYDYLWLSDDGMKMQGYNGSQLWDTAFASQALVETGLTSSMKPALLKAYHYVDISQVREDVDNMPKYHRHISKGAWPFSTRDHGWPISDCTGEGLKAALVLQDLEWINRDTINQQRLCESVDVMLSMWNESSGGWASYELTRTSALVEYINPAALFGEIMIDYPHTECSSSCITALIMFQKRYPNYRQKEIKKIVDAGIKFLRTKQMKEGGWYGGWAVCFCYGTWFALSSYGAYGLNYENDVSARNGCDFLKSKQLPDGGWGESYMSNVTHTYVQPSHGNSHVVSTSWALLGLMSVDCPDKECIDRGIKLLLNRQLRNGDFPQESISGVFNHSCMISYSNYRNIFPIWALGMYLQKYKE</sequence>
<dbReference type="EC" id="5.4.99.-" evidence="7"/>
<dbReference type="Proteomes" id="UP001431209">
    <property type="component" value="Unassembled WGS sequence"/>
</dbReference>
<evidence type="ECO:0000256" key="8">
    <source>
        <dbReference type="SAM" id="Phobius"/>
    </source>
</evidence>
<comment type="caution">
    <text evidence="11">The sequence shown here is derived from an EMBL/GenBank/DDBJ whole genome shotgun (WGS) entry which is preliminary data.</text>
</comment>
<keyword evidence="4" id="KW-0752">Steroid biosynthesis</keyword>
<dbReference type="Pfam" id="PF13243">
    <property type="entry name" value="SQHop_cyclase_C"/>
    <property type="match status" value="1"/>
</dbReference>
<dbReference type="FunFam" id="1.50.10.20:FF:000003">
    <property type="entry name" value="Terpene cyclase/mutase family member"/>
    <property type="match status" value="1"/>
</dbReference>
<keyword evidence="8" id="KW-1133">Transmembrane helix</keyword>
<evidence type="ECO:0000313" key="12">
    <source>
        <dbReference type="Proteomes" id="UP001431209"/>
    </source>
</evidence>
<evidence type="ECO:0000256" key="4">
    <source>
        <dbReference type="ARBA" id="ARBA00022955"/>
    </source>
</evidence>
<dbReference type="Pfam" id="PF13249">
    <property type="entry name" value="SQHop_cyclase_N"/>
    <property type="match status" value="1"/>
</dbReference>
<dbReference type="PANTHER" id="PTHR11764">
    <property type="entry name" value="TERPENE CYCLASE/MUTASE FAMILY MEMBER"/>
    <property type="match status" value="1"/>
</dbReference>
<dbReference type="NCBIfam" id="TIGR01787">
    <property type="entry name" value="squalene_cyclas"/>
    <property type="match status" value="1"/>
</dbReference>
<keyword evidence="8" id="KW-0812">Transmembrane</keyword>
<feature type="domain" description="Squalene cyclase C-terminal" evidence="9">
    <location>
        <begin position="385"/>
        <end position="719"/>
    </location>
</feature>
<feature type="domain" description="Squalene cyclase N-terminal" evidence="10">
    <location>
        <begin position="72"/>
        <end position="371"/>
    </location>
</feature>
<dbReference type="InterPro" id="IPR008930">
    <property type="entry name" value="Terpenoid_cyclase/PrenylTrfase"/>
</dbReference>
<dbReference type="PANTHER" id="PTHR11764:SF20">
    <property type="entry name" value="LANOSTEROL SYNTHASE"/>
    <property type="match status" value="1"/>
</dbReference>
<evidence type="ECO:0000256" key="3">
    <source>
        <dbReference type="ARBA" id="ARBA00022737"/>
    </source>
</evidence>
<evidence type="ECO:0000313" key="11">
    <source>
        <dbReference type="EMBL" id="KAL0479882.1"/>
    </source>
</evidence>
<keyword evidence="5" id="KW-0443">Lipid metabolism</keyword>
<dbReference type="GO" id="GO:0031559">
    <property type="term" value="F:oxidosqualene cyclase activity"/>
    <property type="evidence" value="ECO:0007669"/>
    <property type="project" value="UniProtKB-ARBA"/>
</dbReference>
<keyword evidence="8" id="KW-0472">Membrane</keyword>
<dbReference type="SUPFAM" id="SSF48239">
    <property type="entry name" value="Terpenoid cyclases/Protein prenyltransferases"/>
    <property type="match status" value="2"/>
</dbReference>
<dbReference type="EMBL" id="JAOPGA020000605">
    <property type="protein sequence ID" value="KAL0479882.1"/>
    <property type="molecule type" value="Genomic_DNA"/>
</dbReference>
<evidence type="ECO:0000256" key="2">
    <source>
        <dbReference type="ARBA" id="ARBA00022516"/>
    </source>
</evidence>
<dbReference type="GO" id="GO:0006694">
    <property type="term" value="P:steroid biosynthetic process"/>
    <property type="evidence" value="ECO:0007669"/>
    <property type="project" value="UniProtKB-KW"/>
</dbReference>
<evidence type="ECO:0000256" key="7">
    <source>
        <dbReference type="RuleBase" id="RU362003"/>
    </source>
</evidence>
<dbReference type="SFLD" id="SFLDG01016">
    <property type="entry name" value="Prenyltransferase_Like_2"/>
    <property type="match status" value="1"/>
</dbReference>
<dbReference type="CDD" id="cd02892">
    <property type="entry name" value="SQCY_1"/>
    <property type="match status" value="1"/>
</dbReference>
<keyword evidence="6 7" id="KW-0413">Isomerase</keyword>
<dbReference type="GO" id="GO:0005811">
    <property type="term" value="C:lipid droplet"/>
    <property type="evidence" value="ECO:0007669"/>
    <property type="project" value="InterPro"/>
</dbReference>
<feature type="transmembrane region" description="Helical" evidence="8">
    <location>
        <begin position="225"/>
        <end position="242"/>
    </location>
</feature>
<feature type="transmembrane region" description="Helical" evidence="8">
    <location>
        <begin position="96"/>
        <end position="114"/>
    </location>
</feature>
<dbReference type="InterPro" id="IPR032697">
    <property type="entry name" value="SQ_cyclase_N"/>
</dbReference>
<evidence type="ECO:0000256" key="5">
    <source>
        <dbReference type="ARBA" id="ARBA00023098"/>
    </source>
</evidence>
<dbReference type="AlphaFoldDB" id="A0AAW2YR94"/>
<evidence type="ECO:0000256" key="1">
    <source>
        <dbReference type="ARBA" id="ARBA00009755"/>
    </source>
</evidence>
<gene>
    <name evidence="11" type="ORF">AKO1_007359</name>
</gene>
<dbReference type="GO" id="GO:0016104">
    <property type="term" value="P:triterpenoid biosynthetic process"/>
    <property type="evidence" value="ECO:0007669"/>
    <property type="project" value="InterPro"/>
</dbReference>
<name>A0AAW2YR94_9EUKA</name>
<accession>A0AAW2YR94</accession>
<organism evidence="11 12">
    <name type="scientific">Acrasis kona</name>
    <dbReference type="NCBI Taxonomy" id="1008807"/>
    <lineage>
        <taxon>Eukaryota</taxon>
        <taxon>Discoba</taxon>
        <taxon>Heterolobosea</taxon>
        <taxon>Tetramitia</taxon>
        <taxon>Eutetramitia</taxon>
        <taxon>Acrasidae</taxon>
        <taxon>Acrasis</taxon>
    </lineage>
</organism>
<evidence type="ECO:0000259" key="10">
    <source>
        <dbReference type="Pfam" id="PF13249"/>
    </source>
</evidence>
<protein>
    <recommendedName>
        <fullName evidence="7">Terpene cyclase/mutase family member</fullName>
        <ecNumber evidence="7">5.4.99.-</ecNumber>
    </recommendedName>
</protein>